<dbReference type="Pfam" id="PF17103">
    <property type="entry name" value="Stealth_CR4"/>
    <property type="match status" value="1"/>
</dbReference>
<dbReference type="Pfam" id="PF00066">
    <property type="entry name" value="Notch"/>
    <property type="match status" value="2"/>
</dbReference>
<keyword evidence="4" id="KW-1015">Disulfide bond</keyword>
<evidence type="ECO:0000259" key="8">
    <source>
        <dbReference type="PROSITE" id="PS50258"/>
    </source>
</evidence>
<feature type="compositionally biased region" description="Basic and acidic residues" evidence="6">
    <location>
        <begin position="552"/>
        <end position="597"/>
    </location>
</feature>
<feature type="compositionally biased region" description="Low complexity" evidence="6">
    <location>
        <begin position="496"/>
        <end position="510"/>
    </location>
</feature>
<dbReference type="InterPro" id="IPR021520">
    <property type="entry name" value="Stealth_CR2"/>
</dbReference>
<keyword evidence="5" id="KW-0325">Glycoprotein</keyword>
<keyword evidence="10" id="KW-1185">Reference proteome</keyword>
<dbReference type="InterPro" id="IPR000800">
    <property type="entry name" value="Notch_dom"/>
</dbReference>
<keyword evidence="3" id="KW-0677">Repeat</keyword>
<evidence type="ECO:0000256" key="6">
    <source>
        <dbReference type="SAM" id="MobiDB-lite"/>
    </source>
</evidence>
<accession>A0ABQ8XIN8</accession>
<feature type="compositionally biased region" description="Acidic residues" evidence="6">
    <location>
        <begin position="692"/>
        <end position="711"/>
    </location>
</feature>
<evidence type="ECO:0000313" key="9">
    <source>
        <dbReference type="EMBL" id="KAJ6231965.1"/>
    </source>
</evidence>
<dbReference type="PROSITE" id="PS50258">
    <property type="entry name" value="LNR"/>
    <property type="match status" value="1"/>
</dbReference>
<evidence type="ECO:0000313" key="10">
    <source>
        <dbReference type="Proteomes" id="UP001150062"/>
    </source>
</evidence>
<dbReference type="InterPro" id="IPR018247">
    <property type="entry name" value="EF_Hand_1_Ca_BS"/>
</dbReference>
<dbReference type="PROSITE" id="PS00018">
    <property type="entry name" value="EF_HAND_1"/>
    <property type="match status" value="1"/>
</dbReference>
<feature type="transmembrane region" description="Helical" evidence="7">
    <location>
        <begin position="1103"/>
        <end position="1123"/>
    </location>
</feature>
<dbReference type="EMBL" id="JAOAOG010000296">
    <property type="protein sequence ID" value="KAJ6231965.1"/>
    <property type="molecule type" value="Genomic_DNA"/>
</dbReference>
<evidence type="ECO:0000256" key="2">
    <source>
        <dbReference type="ARBA" id="ARBA00022679"/>
    </source>
</evidence>
<feature type="region of interest" description="Disordered" evidence="6">
    <location>
        <begin position="452"/>
        <end position="711"/>
    </location>
</feature>
<evidence type="ECO:0000256" key="4">
    <source>
        <dbReference type="ARBA" id="ARBA00023157"/>
    </source>
</evidence>
<feature type="compositionally biased region" description="Acidic residues" evidence="6">
    <location>
        <begin position="535"/>
        <end position="551"/>
    </location>
</feature>
<dbReference type="SMART" id="SM00004">
    <property type="entry name" value="NL"/>
    <property type="match status" value="2"/>
</dbReference>
<keyword evidence="7" id="KW-0812">Transmembrane</keyword>
<comment type="caution">
    <text evidence="9">The sequence shown here is derived from an EMBL/GenBank/DDBJ whole genome shotgun (WGS) entry which is preliminary data.</text>
</comment>
<feature type="compositionally biased region" description="Basic and acidic residues" evidence="6">
    <location>
        <begin position="608"/>
        <end position="626"/>
    </location>
</feature>
<feature type="compositionally biased region" description="Basic and acidic residues" evidence="6">
    <location>
        <begin position="635"/>
        <end position="647"/>
    </location>
</feature>
<feature type="transmembrane region" description="Helical" evidence="7">
    <location>
        <begin position="27"/>
        <end position="50"/>
    </location>
</feature>
<evidence type="ECO:0000256" key="1">
    <source>
        <dbReference type="ARBA" id="ARBA00007583"/>
    </source>
</evidence>
<dbReference type="Pfam" id="PF11380">
    <property type="entry name" value="Stealth_CR2"/>
    <property type="match status" value="1"/>
</dbReference>
<dbReference type="Gene3D" id="3.30.300.320">
    <property type="match status" value="1"/>
</dbReference>
<organism evidence="9 10">
    <name type="scientific">Anaeramoeba flamelloides</name>
    <dbReference type="NCBI Taxonomy" id="1746091"/>
    <lineage>
        <taxon>Eukaryota</taxon>
        <taxon>Metamonada</taxon>
        <taxon>Anaeramoebidae</taxon>
        <taxon>Anaeramoeba</taxon>
    </lineage>
</organism>
<name>A0ABQ8XIN8_9EUKA</name>
<evidence type="ECO:0000256" key="5">
    <source>
        <dbReference type="ARBA" id="ARBA00023180"/>
    </source>
</evidence>
<gene>
    <name evidence="9" type="ORF">M0813_05328</name>
</gene>
<dbReference type="InterPro" id="IPR031357">
    <property type="entry name" value="Stealth_CR3"/>
</dbReference>
<protein>
    <recommendedName>
        <fullName evidence="8">LNR domain-containing protein</fullName>
    </recommendedName>
</protein>
<proteinExistence type="inferred from homology"/>
<keyword evidence="7" id="KW-0472">Membrane</keyword>
<evidence type="ECO:0000256" key="7">
    <source>
        <dbReference type="SAM" id="Phobius"/>
    </source>
</evidence>
<feature type="compositionally biased region" description="Basic and acidic residues" evidence="6">
    <location>
        <begin position="671"/>
        <end position="691"/>
    </location>
</feature>
<comment type="similarity">
    <text evidence="1">Belongs to the stealth family.</text>
</comment>
<reference evidence="9" key="1">
    <citation type="submission" date="2022-08" db="EMBL/GenBank/DDBJ databases">
        <title>Novel sulfate-reducing endosymbionts in the free-living metamonad Anaeramoeba.</title>
        <authorList>
            <person name="Jerlstrom-Hultqvist J."/>
            <person name="Cepicka I."/>
            <person name="Gallot-Lavallee L."/>
            <person name="Salas-Leiva D."/>
            <person name="Curtis B.A."/>
            <person name="Zahonova K."/>
            <person name="Pipaliya S."/>
            <person name="Dacks J."/>
            <person name="Roger A.J."/>
        </authorList>
    </citation>
    <scope>NUCLEOTIDE SEQUENCE</scope>
    <source>
        <strain evidence="9">Schooner1</strain>
    </source>
</reference>
<feature type="compositionally biased region" description="Basic and acidic residues" evidence="6">
    <location>
        <begin position="523"/>
        <end position="532"/>
    </location>
</feature>
<dbReference type="Proteomes" id="UP001150062">
    <property type="component" value="Unassembled WGS sequence"/>
</dbReference>
<keyword evidence="2" id="KW-0808">Transferase</keyword>
<evidence type="ECO:0000256" key="3">
    <source>
        <dbReference type="ARBA" id="ARBA00022737"/>
    </source>
</evidence>
<sequence length="1140" mass="133096">MIKQDLKKTLQLKTLRIISSRRGFSNFLYSSSVVVFLLFLFIFCFLRILYLNKSETNEFTNTISGTNIHDYLPEYEFDVVYTWVNGSDPSHQKKMIETKLQYLEGFAAMCNKTEAICDPTAFAKNRWRDHDELKYSLRSIEKYVPWVRNIYIVTNGQVPSWVNLKNPRIKIVTHAEIFSNQSHLPTFASPAIETHLHNISGISKHFIYLNDDFLFFSPIYPDTFLSVSNGQKIYLAWDVPDCQPGCPYSWIGDGFCDLTCNNSACDFDDGDCINYTNPSGSGNTGWHQSSNYQNNRTKVSLMESKFCFRGCLNSWLGDKFCDSTCNRLDCGFDGGDCGTDDLFKYATGFDPGENINQNKSNPFNFYIEDIQHACYINLTTLIGESSEIVTFNHSIKKIIRKLNIESKKKVLILTFLRNLPRANFTVTVQVNELNVTKSYNFEISVSTLINNPQQNTKKEEESNNDEDTGNGGNEGFNDENNVNDGFNDDNGRNGDDNQNAGFSEGNNVNDEFNDEDNSNNDGNKNENEKFNDENNVNDEFNDDNVNDEFNNDDNKNVNEKFNERNNCNDENCNDKEIDAKNRNDNGNDKETNDDNNKNDNSNHNIIFKKNEDSNIENDKKIMESERNGNGNGNKKKTENEREIKMEIEIENETENEKTAFSESESENDLMESERESENENENKDQIENKDQDENEKEDEITDEKEEEIEDETIFKSNRKLLTVSQQNKKNIKFETKKLNYISKKIKKLKKQLLLKNDIGPLPENEIIKRDRYKDYEINFEEYEKFKKNEEKKLQGIKNLGGRKLLDTYSESLKFVSKLYNKEYGQQNRHVPAHAPILINRDVIKDLHSKYPKLIDLTSSRKFRHPHNMQYQFSYIYFLIHEKRKFDLDEYFKTEFDLDSDGELNESEFRILALHVHDTVNKKILKNLKQEIYNCSIINNTHNNNNHNNNDDADGADDDDSTTIVQEYPSIEDMKITVDSLRNCSQILERLNETCQKKPKYHHETIDYYNNGFVQLFSNQTINLKKLDQLRKSNLPFICLNDDLNYTQPETVKVIQDVSNFLHTSFPNPSQFELPEGQVNPYLNVEEMKLYFLKMEKEKKYRKLFYYFVFSFALILSIMLYIYLRNKKKKKKKGIKRVLFV</sequence>
<dbReference type="InterPro" id="IPR031356">
    <property type="entry name" value="Stealth_CR4"/>
</dbReference>
<dbReference type="InterPro" id="IPR047141">
    <property type="entry name" value="Stealth"/>
</dbReference>
<dbReference type="PANTHER" id="PTHR24045">
    <property type="match status" value="1"/>
</dbReference>
<dbReference type="Pfam" id="PF17102">
    <property type="entry name" value="Stealth_CR3"/>
    <property type="match status" value="1"/>
</dbReference>
<keyword evidence="7" id="KW-1133">Transmembrane helix</keyword>
<dbReference type="InterPro" id="IPR031358">
    <property type="entry name" value="Stealth_CR1"/>
</dbReference>
<feature type="domain" description="LNR" evidence="8">
    <location>
        <begin position="242"/>
        <end position="279"/>
    </location>
</feature>
<dbReference type="PANTHER" id="PTHR24045:SF0">
    <property type="entry name" value="N-ACETYLGLUCOSAMINE-1-PHOSPHOTRANSFERASE SUBUNITS ALPHA_BETA"/>
    <property type="match status" value="1"/>
</dbReference>
<dbReference type="Pfam" id="PF17101">
    <property type="entry name" value="Stealth_CR1"/>
    <property type="match status" value="1"/>
</dbReference>